<protein>
    <submittedName>
        <fullName evidence="10">Methyl-accepting chemotaxis protein-2, aspartate sensor receptor</fullName>
    </submittedName>
</protein>
<dbReference type="STRING" id="71657.SAMN02982996_01500"/>
<evidence type="ECO:0000256" key="5">
    <source>
        <dbReference type="PROSITE-ProRule" id="PRU00284"/>
    </source>
</evidence>
<dbReference type="SMART" id="SM00283">
    <property type="entry name" value="MA"/>
    <property type="match status" value="1"/>
</dbReference>
<dbReference type="eggNOG" id="COG0840">
    <property type="taxonomic scope" value="Bacteria"/>
</dbReference>
<dbReference type="RefSeq" id="WP_026741746.1">
    <property type="nucleotide sequence ID" value="NZ_FNQS01000004.1"/>
</dbReference>
<gene>
    <name evidence="10" type="ORF">SAMN02982996_01500</name>
</gene>
<evidence type="ECO:0000256" key="3">
    <source>
        <dbReference type="ARBA" id="ARBA00023224"/>
    </source>
</evidence>
<evidence type="ECO:0000259" key="9">
    <source>
        <dbReference type="PROSITE" id="PS50885"/>
    </source>
</evidence>
<feature type="domain" description="HAMP" evidence="9">
    <location>
        <begin position="215"/>
        <end position="267"/>
    </location>
</feature>
<dbReference type="SMART" id="SM00304">
    <property type="entry name" value="HAMP"/>
    <property type="match status" value="1"/>
</dbReference>
<dbReference type="SUPFAM" id="SSF58104">
    <property type="entry name" value="Methyl-accepting chemotaxis protein (MCP) signaling domain"/>
    <property type="match status" value="1"/>
</dbReference>
<dbReference type="InterPro" id="IPR024478">
    <property type="entry name" value="HlyB_4HB_MCP"/>
</dbReference>
<keyword evidence="7" id="KW-0472">Membrane</keyword>
<proteinExistence type="inferred from homology"/>
<dbReference type="AlphaFoldDB" id="A0A1H4AQD3"/>
<accession>A0A1H4AQD3</accession>
<feature type="transmembrane region" description="Helical" evidence="7">
    <location>
        <begin position="193"/>
        <end position="213"/>
    </location>
</feature>
<dbReference type="Pfam" id="PF00015">
    <property type="entry name" value="MCPsignal"/>
    <property type="match status" value="1"/>
</dbReference>
<evidence type="ECO:0000256" key="4">
    <source>
        <dbReference type="ARBA" id="ARBA00029447"/>
    </source>
</evidence>
<dbReference type="PROSITE" id="PS50111">
    <property type="entry name" value="CHEMOTAXIS_TRANSDUC_2"/>
    <property type="match status" value="1"/>
</dbReference>
<dbReference type="InterPro" id="IPR004090">
    <property type="entry name" value="Chemotax_Me-accpt_rcpt"/>
</dbReference>
<keyword evidence="2" id="KW-0145">Chemotaxis</keyword>
<dbReference type="PANTHER" id="PTHR43531:SF5">
    <property type="entry name" value="METHYL-ACCEPTING CHEMOTAXIS PROTEIN III"/>
    <property type="match status" value="1"/>
</dbReference>
<feature type="compositionally biased region" description="Polar residues" evidence="6">
    <location>
        <begin position="524"/>
        <end position="534"/>
    </location>
</feature>
<dbReference type="CDD" id="cd06225">
    <property type="entry name" value="HAMP"/>
    <property type="match status" value="1"/>
</dbReference>
<name>A0A1H4AQD3_9GAMM</name>
<evidence type="ECO:0000256" key="7">
    <source>
        <dbReference type="SAM" id="Phobius"/>
    </source>
</evidence>
<keyword evidence="10" id="KW-0675">Receptor</keyword>
<dbReference type="GeneID" id="97764389"/>
<keyword evidence="7" id="KW-1133">Transmembrane helix</keyword>
<dbReference type="GO" id="GO:0006935">
    <property type="term" value="P:chemotaxis"/>
    <property type="evidence" value="ECO:0007669"/>
    <property type="project" value="UniProtKB-KW"/>
</dbReference>
<feature type="domain" description="Methyl-accepting transducer" evidence="8">
    <location>
        <begin position="272"/>
        <end position="501"/>
    </location>
</feature>
<dbReference type="InterPro" id="IPR047347">
    <property type="entry name" value="YvaQ-like_sensor"/>
</dbReference>
<dbReference type="CDD" id="cd11386">
    <property type="entry name" value="MCP_signal"/>
    <property type="match status" value="1"/>
</dbReference>
<feature type="transmembrane region" description="Helical" evidence="7">
    <location>
        <begin position="12"/>
        <end position="32"/>
    </location>
</feature>
<sequence length="563" mass="60331">MRLSDWKIGYRLAAGFAVLVLMICIVSFVSISRLSDFHEDARGIVTDVYPQTVQSNNLIDNVNAVVLAYQKLLLVQDAEKTRVIMNEIAEQAKKITALMQEIDKSAEQLNDEKSMRIMDNIHSIRGEFLISGRNIIDRVKAGDIDGATTEFNTHLDVVQGKYRAAVASLIDHQDDAMGDTMHKMESTYNFTRWLLLGILAACVVMVVVIARVLTGSITSPIRQALGLAESVAKGDLTAEVPSSGKDEMGQLLRSLEYMNVSLSQIVGQVRDGAESISSAASQIAAGNQDLSARTEEQASSLEQTASSMEELTSTITNTAENTRHATSIADQASVAAKQSSDVMLSVTHKMRGIRDSSQRMAEIIGVIDGIAFQTNILALNAAVEAARAGEQGRGFAVVAGEVRSLAQRSATAAKEIKELIDDSVSKIQEGMQLVDSAEDNMSNLTTHVQDVNEIISEISQASGEQSDGINQINIAVGQIDSTTQQNAALVEESASAALSLQSQATMLTDAVSTFKLSHSFVATSGRQQPQSSAESALPAAKAVKQEKTQPAAASASSEDWTSF</sequence>
<dbReference type="InterPro" id="IPR004089">
    <property type="entry name" value="MCPsignal_dom"/>
</dbReference>
<dbReference type="InterPro" id="IPR051310">
    <property type="entry name" value="MCP_chemotaxis"/>
</dbReference>
<keyword evidence="11" id="KW-1185">Reference proteome</keyword>
<dbReference type="Pfam" id="PF00672">
    <property type="entry name" value="HAMP"/>
    <property type="match status" value="1"/>
</dbReference>
<keyword evidence="3 5" id="KW-0807">Transducer</keyword>
<comment type="similarity">
    <text evidence="4">Belongs to the methyl-accepting chemotaxis (MCP) protein family.</text>
</comment>
<dbReference type="Pfam" id="PF12729">
    <property type="entry name" value="4HB_MCP_1"/>
    <property type="match status" value="1"/>
</dbReference>
<comment type="subcellular location">
    <subcellularLocation>
        <location evidence="1">Membrane</location>
    </subcellularLocation>
</comment>
<dbReference type="Proteomes" id="UP000187280">
    <property type="component" value="Unassembled WGS sequence"/>
</dbReference>
<evidence type="ECO:0000256" key="2">
    <source>
        <dbReference type="ARBA" id="ARBA00022500"/>
    </source>
</evidence>
<dbReference type="PANTHER" id="PTHR43531">
    <property type="entry name" value="PROTEIN ICFG"/>
    <property type="match status" value="1"/>
</dbReference>
<keyword evidence="7" id="KW-0812">Transmembrane</keyword>
<feature type="region of interest" description="Disordered" evidence="6">
    <location>
        <begin position="524"/>
        <end position="563"/>
    </location>
</feature>
<feature type="compositionally biased region" description="Polar residues" evidence="6">
    <location>
        <begin position="554"/>
        <end position="563"/>
    </location>
</feature>
<evidence type="ECO:0000256" key="6">
    <source>
        <dbReference type="SAM" id="MobiDB-lite"/>
    </source>
</evidence>
<evidence type="ECO:0000259" key="8">
    <source>
        <dbReference type="PROSITE" id="PS50111"/>
    </source>
</evidence>
<evidence type="ECO:0000256" key="1">
    <source>
        <dbReference type="ARBA" id="ARBA00004370"/>
    </source>
</evidence>
<dbReference type="InterPro" id="IPR003660">
    <property type="entry name" value="HAMP_dom"/>
</dbReference>
<dbReference type="PROSITE" id="PS50885">
    <property type="entry name" value="HAMP"/>
    <property type="match status" value="1"/>
</dbReference>
<dbReference type="GO" id="GO:0004888">
    <property type="term" value="F:transmembrane signaling receptor activity"/>
    <property type="evidence" value="ECO:0007669"/>
    <property type="project" value="InterPro"/>
</dbReference>
<dbReference type="GO" id="GO:0005886">
    <property type="term" value="C:plasma membrane"/>
    <property type="evidence" value="ECO:0007669"/>
    <property type="project" value="TreeGrafter"/>
</dbReference>
<dbReference type="GO" id="GO:0007165">
    <property type="term" value="P:signal transduction"/>
    <property type="evidence" value="ECO:0007669"/>
    <property type="project" value="UniProtKB-KW"/>
</dbReference>
<dbReference type="Gene3D" id="1.10.287.950">
    <property type="entry name" value="Methyl-accepting chemotaxis protein"/>
    <property type="match status" value="1"/>
</dbReference>
<dbReference type="CDD" id="cd19411">
    <property type="entry name" value="MCP2201-like_sensor"/>
    <property type="match status" value="1"/>
</dbReference>
<dbReference type="PRINTS" id="PR00260">
    <property type="entry name" value="CHEMTRNSDUCR"/>
</dbReference>
<evidence type="ECO:0000313" key="10">
    <source>
        <dbReference type="EMBL" id="SEA37904.1"/>
    </source>
</evidence>
<organism evidence="10 11">
    <name type="scientific">Lonsdalea quercina</name>
    <dbReference type="NCBI Taxonomy" id="71657"/>
    <lineage>
        <taxon>Bacteria</taxon>
        <taxon>Pseudomonadati</taxon>
        <taxon>Pseudomonadota</taxon>
        <taxon>Gammaproteobacteria</taxon>
        <taxon>Enterobacterales</taxon>
        <taxon>Pectobacteriaceae</taxon>
        <taxon>Lonsdalea</taxon>
    </lineage>
</organism>
<dbReference type="FunFam" id="1.10.287.950:FF:000001">
    <property type="entry name" value="Methyl-accepting chemotaxis sensory transducer"/>
    <property type="match status" value="1"/>
</dbReference>
<dbReference type="EMBL" id="FNQS01000004">
    <property type="protein sequence ID" value="SEA37904.1"/>
    <property type="molecule type" value="Genomic_DNA"/>
</dbReference>
<evidence type="ECO:0000313" key="11">
    <source>
        <dbReference type="Proteomes" id="UP000187280"/>
    </source>
</evidence>
<reference evidence="10 11" key="1">
    <citation type="submission" date="2016-10" db="EMBL/GenBank/DDBJ databases">
        <authorList>
            <person name="de Groot N.N."/>
        </authorList>
    </citation>
    <scope>NUCLEOTIDE SEQUENCE [LARGE SCALE GENOMIC DNA]</scope>
    <source>
        <strain evidence="10 11">ATCC 29281</strain>
    </source>
</reference>